<proteinExistence type="inferred from homology"/>
<dbReference type="GO" id="GO:0006906">
    <property type="term" value="P:vesicle fusion"/>
    <property type="evidence" value="ECO:0007669"/>
    <property type="project" value="TreeGrafter"/>
</dbReference>
<evidence type="ECO:0000256" key="9">
    <source>
        <dbReference type="ARBA" id="ARBA00038172"/>
    </source>
</evidence>
<keyword evidence="4 10" id="KW-1133">Transmembrane helix</keyword>
<dbReference type="PANTHER" id="PTHR21230">
    <property type="entry name" value="VESICLE TRANSPORT V-SNARE PROTEIN VTI1-RELATED"/>
    <property type="match status" value="1"/>
</dbReference>
<organism evidence="11 12">
    <name type="scientific">Plectus sambesii</name>
    <dbReference type="NCBI Taxonomy" id="2011161"/>
    <lineage>
        <taxon>Eukaryota</taxon>
        <taxon>Metazoa</taxon>
        <taxon>Ecdysozoa</taxon>
        <taxon>Nematoda</taxon>
        <taxon>Chromadorea</taxon>
        <taxon>Plectida</taxon>
        <taxon>Plectina</taxon>
        <taxon>Plectoidea</taxon>
        <taxon>Plectidae</taxon>
        <taxon>Plectus</taxon>
    </lineage>
</organism>
<evidence type="ECO:0000256" key="8">
    <source>
        <dbReference type="ARBA" id="ARBA00037862"/>
    </source>
</evidence>
<feature type="transmembrane region" description="Helical" evidence="10">
    <location>
        <begin position="115"/>
        <end position="135"/>
    </location>
</feature>
<evidence type="ECO:0000256" key="5">
    <source>
        <dbReference type="ARBA" id="ARBA00023034"/>
    </source>
</evidence>
<evidence type="ECO:0000256" key="6">
    <source>
        <dbReference type="ARBA" id="ARBA00023136"/>
    </source>
</evidence>
<protein>
    <submittedName>
        <fullName evidence="12">Golgi SNAP receptor complex member 2</fullName>
    </submittedName>
</protein>
<dbReference type="InterPro" id="IPR027027">
    <property type="entry name" value="GOSR2/Membrin/Bos1"/>
</dbReference>
<dbReference type="Pfam" id="PF12352">
    <property type="entry name" value="V-SNARE_C"/>
    <property type="match status" value="1"/>
</dbReference>
<dbReference type="GO" id="GO:0012507">
    <property type="term" value="C:ER to Golgi transport vesicle membrane"/>
    <property type="evidence" value="ECO:0007669"/>
    <property type="project" value="TreeGrafter"/>
</dbReference>
<evidence type="ECO:0000313" key="12">
    <source>
        <dbReference type="WBParaSite" id="PSAMB.scaffold1877size27015.g15360.t1"/>
    </source>
</evidence>
<dbReference type="GO" id="GO:0031902">
    <property type="term" value="C:late endosome membrane"/>
    <property type="evidence" value="ECO:0007669"/>
    <property type="project" value="TreeGrafter"/>
</dbReference>
<accession>A0A914VEG8</accession>
<dbReference type="GO" id="GO:0005794">
    <property type="term" value="C:Golgi apparatus"/>
    <property type="evidence" value="ECO:0007669"/>
    <property type="project" value="UniProtKB-SubCell"/>
</dbReference>
<sequence length="137" mass="15826">MVKFQSALSNIQQKLVLRFRETAEREELLSRRFTANDVTSVEMNDAELVHNDRLNTANRNVDDLIDHGQSVMDSLRSQKMSLKGVRRKMLDVAQQLGVSTTVLRMIERRVGEDKIIFAIGALLTLTVMFLFYRYYKG</sequence>
<evidence type="ECO:0000256" key="3">
    <source>
        <dbReference type="ARBA" id="ARBA00022927"/>
    </source>
</evidence>
<dbReference type="GO" id="GO:0005484">
    <property type="term" value="F:SNAP receptor activity"/>
    <property type="evidence" value="ECO:0007669"/>
    <property type="project" value="InterPro"/>
</dbReference>
<evidence type="ECO:0000256" key="7">
    <source>
        <dbReference type="ARBA" id="ARBA00037078"/>
    </source>
</evidence>
<evidence type="ECO:0000256" key="4">
    <source>
        <dbReference type="ARBA" id="ARBA00022989"/>
    </source>
</evidence>
<dbReference type="GO" id="GO:0015031">
    <property type="term" value="P:protein transport"/>
    <property type="evidence" value="ECO:0007669"/>
    <property type="project" value="UniProtKB-KW"/>
</dbReference>
<keyword evidence="3" id="KW-0653">Protein transport</keyword>
<keyword evidence="6 10" id="KW-0472">Membrane</keyword>
<dbReference type="Proteomes" id="UP000887566">
    <property type="component" value="Unplaced"/>
</dbReference>
<dbReference type="GO" id="GO:0005789">
    <property type="term" value="C:endoplasmic reticulum membrane"/>
    <property type="evidence" value="ECO:0007669"/>
    <property type="project" value="TreeGrafter"/>
</dbReference>
<dbReference type="Gene3D" id="1.20.5.110">
    <property type="match status" value="1"/>
</dbReference>
<dbReference type="GO" id="GO:0000149">
    <property type="term" value="F:SNARE binding"/>
    <property type="evidence" value="ECO:0007669"/>
    <property type="project" value="TreeGrafter"/>
</dbReference>
<evidence type="ECO:0000256" key="10">
    <source>
        <dbReference type="SAM" id="Phobius"/>
    </source>
</evidence>
<evidence type="ECO:0000256" key="1">
    <source>
        <dbReference type="ARBA" id="ARBA00022448"/>
    </source>
</evidence>
<keyword evidence="1" id="KW-0813">Transport</keyword>
<evidence type="ECO:0000256" key="2">
    <source>
        <dbReference type="ARBA" id="ARBA00022692"/>
    </source>
</evidence>
<evidence type="ECO:0000313" key="11">
    <source>
        <dbReference type="Proteomes" id="UP000887566"/>
    </source>
</evidence>
<dbReference type="PANTHER" id="PTHR21230:SF1">
    <property type="entry name" value="GOLGI SNAP RECEPTOR COMPLEX MEMBER 2"/>
    <property type="match status" value="1"/>
</dbReference>
<comment type="subcellular location">
    <subcellularLocation>
        <location evidence="8">Golgi apparatus</location>
        <location evidence="8">cis-Golgi network membrane</location>
        <topology evidence="8">Single-pass type IV membrane protein</topology>
    </subcellularLocation>
</comment>
<dbReference type="PIRSF" id="PIRSF028865">
    <property type="entry name" value="Membrin-2"/>
    <property type="match status" value="1"/>
</dbReference>
<comment type="similarity">
    <text evidence="9">Belongs to the GOSR2 family.</text>
</comment>
<dbReference type="WBParaSite" id="PSAMB.scaffold1877size27015.g15360.t1">
    <property type="protein sequence ID" value="PSAMB.scaffold1877size27015.g15360.t1"/>
    <property type="gene ID" value="PSAMB.scaffold1877size27015.g15360"/>
</dbReference>
<dbReference type="CDD" id="cd15863">
    <property type="entry name" value="SNARE_GS27"/>
    <property type="match status" value="1"/>
</dbReference>
<dbReference type="GO" id="GO:0031201">
    <property type="term" value="C:SNARE complex"/>
    <property type="evidence" value="ECO:0007669"/>
    <property type="project" value="TreeGrafter"/>
</dbReference>
<dbReference type="SUPFAM" id="SSF58038">
    <property type="entry name" value="SNARE fusion complex"/>
    <property type="match status" value="1"/>
</dbReference>
<dbReference type="AlphaFoldDB" id="A0A914VEG8"/>
<keyword evidence="11" id="KW-1185">Reference proteome</keyword>
<name>A0A914VEG8_9BILA</name>
<keyword evidence="5" id="KW-0333">Golgi apparatus</keyword>
<comment type="function">
    <text evidence="7">Involved in transport of proteins from the cis/medial-Golgi to the trans-Golgi network.</text>
</comment>
<reference evidence="12" key="1">
    <citation type="submission" date="2022-11" db="UniProtKB">
        <authorList>
            <consortium name="WormBaseParasite"/>
        </authorList>
    </citation>
    <scope>IDENTIFICATION</scope>
</reference>
<keyword evidence="2 10" id="KW-0812">Transmembrane</keyword>